<protein>
    <submittedName>
        <fullName evidence="1">Uncharacterized protein</fullName>
    </submittedName>
</protein>
<evidence type="ECO:0000313" key="1">
    <source>
        <dbReference type="EMBL" id="SPU40725.1"/>
    </source>
</evidence>
<dbReference type="RefSeq" id="WP_112118964.1">
    <property type="nucleotide sequence ID" value="NZ_UAQE01000011.1"/>
</dbReference>
<proteinExistence type="predicted"/>
<reference evidence="1 2" key="1">
    <citation type="submission" date="2018-06" db="EMBL/GenBank/DDBJ databases">
        <authorList>
            <consortium name="Pathogen Informatics"/>
            <person name="Doyle S."/>
        </authorList>
    </citation>
    <scope>NUCLEOTIDE SEQUENCE [LARGE SCALE GENOMIC DNA]</scope>
    <source>
        <strain evidence="1 2">NCTC7582</strain>
    </source>
</reference>
<gene>
    <name evidence="1" type="ORF">NCTC7582_05269</name>
</gene>
<sequence>MEIWDESKSSDLIIYKFKIGYLTYLAEMTISTSKLLALRDFNRYMQDLPDDEILVGELEYNRAIKYLREQN</sequence>
<accession>A0A2X1BX71</accession>
<dbReference type="EMBL" id="UAQE01000011">
    <property type="protein sequence ID" value="SPU40725.1"/>
    <property type="molecule type" value="Genomic_DNA"/>
</dbReference>
<evidence type="ECO:0000313" key="2">
    <source>
        <dbReference type="Proteomes" id="UP000251431"/>
    </source>
</evidence>
<dbReference type="Proteomes" id="UP000251431">
    <property type="component" value="Unassembled WGS sequence"/>
</dbReference>
<organism evidence="1 2">
    <name type="scientific">Lysinibacillus capsici</name>
    <dbReference type="NCBI Taxonomy" id="2115968"/>
    <lineage>
        <taxon>Bacteria</taxon>
        <taxon>Bacillati</taxon>
        <taxon>Bacillota</taxon>
        <taxon>Bacilli</taxon>
        <taxon>Bacillales</taxon>
        <taxon>Bacillaceae</taxon>
        <taxon>Lysinibacillus</taxon>
    </lineage>
</organism>
<name>A0A2X1BX71_9BACI</name>
<dbReference type="AlphaFoldDB" id="A0A2X1BX71"/>